<comment type="caution">
    <text evidence="2">The sequence shown here is derived from an EMBL/GenBank/DDBJ whole genome shotgun (WGS) entry which is preliminary data.</text>
</comment>
<reference evidence="2 3" key="1">
    <citation type="journal article" date="2019" name="Sci. Rep.">
        <title>Orb-weaving spider Araneus ventricosus genome elucidates the spidroin gene catalogue.</title>
        <authorList>
            <person name="Kono N."/>
            <person name="Nakamura H."/>
            <person name="Ohtoshi R."/>
            <person name="Moran D.A.P."/>
            <person name="Shinohara A."/>
            <person name="Yoshida Y."/>
            <person name="Fujiwara M."/>
            <person name="Mori M."/>
            <person name="Tomita M."/>
            <person name="Arakawa K."/>
        </authorList>
    </citation>
    <scope>NUCLEOTIDE SEQUENCE [LARGE SCALE GENOMIC DNA]</scope>
</reference>
<sequence length="110" mass="12191">MILRLGITNPELNRDCTHRAPECIAGAGGCVSHSWVQEHVSERPDSAPAHICQATGRDPAAGREFYFFCGVCAPGVARGARCTLWLFSRLLDQWEESFLALFLFGLLHFI</sequence>
<keyword evidence="3" id="KW-1185">Reference proteome</keyword>
<dbReference type="EMBL" id="BGPR01065866">
    <property type="protein sequence ID" value="GBO40594.1"/>
    <property type="molecule type" value="Genomic_DNA"/>
</dbReference>
<dbReference type="EMBL" id="BGPR01065864">
    <property type="protein sequence ID" value="GBO40591.1"/>
    <property type="molecule type" value="Genomic_DNA"/>
</dbReference>
<evidence type="ECO:0000313" key="2">
    <source>
        <dbReference type="EMBL" id="GBO40594.1"/>
    </source>
</evidence>
<dbReference type="Proteomes" id="UP000499080">
    <property type="component" value="Unassembled WGS sequence"/>
</dbReference>
<dbReference type="AlphaFoldDB" id="A0A4Y2WVE4"/>
<accession>A0A4Y2WVE4</accession>
<evidence type="ECO:0000313" key="1">
    <source>
        <dbReference type="EMBL" id="GBO40591.1"/>
    </source>
</evidence>
<name>A0A4Y2WVE4_ARAVE</name>
<proteinExistence type="predicted"/>
<gene>
    <name evidence="2" type="ORF">AVEN_139580_1</name>
    <name evidence="1" type="ORF">AVEN_94062_1</name>
</gene>
<organism evidence="2 3">
    <name type="scientific">Araneus ventricosus</name>
    <name type="common">Orbweaver spider</name>
    <name type="synonym">Epeira ventricosa</name>
    <dbReference type="NCBI Taxonomy" id="182803"/>
    <lineage>
        <taxon>Eukaryota</taxon>
        <taxon>Metazoa</taxon>
        <taxon>Ecdysozoa</taxon>
        <taxon>Arthropoda</taxon>
        <taxon>Chelicerata</taxon>
        <taxon>Arachnida</taxon>
        <taxon>Araneae</taxon>
        <taxon>Araneomorphae</taxon>
        <taxon>Entelegynae</taxon>
        <taxon>Araneoidea</taxon>
        <taxon>Araneidae</taxon>
        <taxon>Araneus</taxon>
    </lineage>
</organism>
<evidence type="ECO:0000313" key="3">
    <source>
        <dbReference type="Proteomes" id="UP000499080"/>
    </source>
</evidence>
<protein>
    <submittedName>
        <fullName evidence="2">Uncharacterized protein</fullName>
    </submittedName>
</protein>